<keyword evidence="3" id="KW-1185">Reference proteome</keyword>
<feature type="compositionally biased region" description="Low complexity" evidence="1">
    <location>
        <begin position="149"/>
        <end position="160"/>
    </location>
</feature>
<evidence type="ECO:0000313" key="3">
    <source>
        <dbReference type="Proteomes" id="UP000821837"/>
    </source>
</evidence>
<evidence type="ECO:0000256" key="1">
    <source>
        <dbReference type="SAM" id="MobiDB-lite"/>
    </source>
</evidence>
<accession>A0A9D4PYJ4</accession>
<dbReference type="Proteomes" id="UP000821837">
    <property type="component" value="Chromosome 3"/>
</dbReference>
<protein>
    <submittedName>
        <fullName evidence="2">Uncharacterized protein</fullName>
    </submittedName>
</protein>
<reference evidence="2" key="1">
    <citation type="journal article" date="2020" name="Cell">
        <title>Large-Scale Comparative Analyses of Tick Genomes Elucidate Their Genetic Diversity and Vector Capacities.</title>
        <authorList>
            <consortium name="Tick Genome and Microbiome Consortium (TIGMIC)"/>
            <person name="Jia N."/>
            <person name="Wang J."/>
            <person name="Shi W."/>
            <person name="Du L."/>
            <person name="Sun Y."/>
            <person name="Zhan W."/>
            <person name="Jiang J.F."/>
            <person name="Wang Q."/>
            <person name="Zhang B."/>
            <person name="Ji P."/>
            <person name="Bell-Sakyi L."/>
            <person name="Cui X.M."/>
            <person name="Yuan T.T."/>
            <person name="Jiang B.G."/>
            <person name="Yang W.F."/>
            <person name="Lam T.T."/>
            <person name="Chang Q.C."/>
            <person name="Ding S.J."/>
            <person name="Wang X.J."/>
            <person name="Zhu J.G."/>
            <person name="Ruan X.D."/>
            <person name="Zhao L."/>
            <person name="Wei J.T."/>
            <person name="Ye R.Z."/>
            <person name="Que T.C."/>
            <person name="Du C.H."/>
            <person name="Zhou Y.H."/>
            <person name="Cheng J.X."/>
            <person name="Dai P.F."/>
            <person name="Guo W.B."/>
            <person name="Han X.H."/>
            <person name="Huang E.J."/>
            <person name="Li L.F."/>
            <person name="Wei W."/>
            <person name="Gao Y.C."/>
            <person name="Liu J.Z."/>
            <person name="Shao H.Z."/>
            <person name="Wang X."/>
            <person name="Wang C.C."/>
            <person name="Yang T.C."/>
            <person name="Huo Q.B."/>
            <person name="Li W."/>
            <person name="Chen H.Y."/>
            <person name="Chen S.E."/>
            <person name="Zhou L.G."/>
            <person name="Ni X.B."/>
            <person name="Tian J.H."/>
            <person name="Sheng Y."/>
            <person name="Liu T."/>
            <person name="Pan Y.S."/>
            <person name="Xia L.Y."/>
            <person name="Li J."/>
            <person name="Zhao F."/>
            <person name="Cao W.C."/>
        </authorList>
    </citation>
    <scope>NUCLEOTIDE SEQUENCE</scope>
    <source>
        <strain evidence="2">Rsan-2018</strain>
    </source>
</reference>
<feature type="region of interest" description="Disordered" evidence="1">
    <location>
        <begin position="126"/>
        <end position="160"/>
    </location>
</feature>
<proteinExistence type="predicted"/>
<sequence length="198" mass="22199">MAPPNNRYKGIIGGVEVSEAKLRPRNVNHRNLGALEARRIKNTRAVVVLLEGMRVPNYVACGASIFRWTLYRCHMEVSYEFGALGHQADVSPNPESKSTLCGGLHPMAAKKCRHKFQVPYIVRRRRRQRRRDAEQLQGVHRPPPRPMSARGVAGAAHAGSAEAQHRMNALTRASSVKARCYKELLSIQWAFGVQNENP</sequence>
<reference evidence="2" key="2">
    <citation type="submission" date="2021-09" db="EMBL/GenBank/DDBJ databases">
        <authorList>
            <person name="Jia N."/>
            <person name="Wang J."/>
            <person name="Shi W."/>
            <person name="Du L."/>
            <person name="Sun Y."/>
            <person name="Zhan W."/>
            <person name="Jiang J."/>
            <person name="Wang Q."/>
            <person name="Zhang B."/>
            <person name="Ji P."/>
            <person name="Sakyi L.B."/>
            <person name="Cui X."/>
            <person name="Yuan T."/>
            <person name="Jiang B."/>
            <person name="Yang W."/>
            <person name="Lam T.T.-Y."/>
            <person name="Chang Q."/>
            <person name="Ding S."/>
            <person name="Wang X."/>
            <person name="Zhu J."/>
            <person name="Ruan X."/>
            <person name="Zhao L."/>
            <person name="Wei J."/>
            <person name="Que T."/>
            <person name="Du C."/>
            <person name="Cheng J."/>
            <person name="Dai P."/>
            <person name="Han X."/>
            <person name="Huang E."/>
            <person name="Gao Y."/>
            <person name="Liu J."/>
            <person name="Shao H."/>
            <person name="Ye R."/>
            <person name="Li L."/>
            <person name="Wei W."/>
            <person name="Wang X."/>
            <person name="Wang C."/>
            <person name="Huo Q."/>
            <person name="Li W."/>
            <person name="Guo W."/>
            <person name="Chen H."/>
            <person name="Chen S."/>
            <person name="Zhou L."/>
            <person name="Zhou L."/>
            <person name="Ni X."/>
            <person name="Tian J."/>
            <person name="Zhou Y."/>
            <person name="Sheng Y."/>
            <person name="Liu T."/>
            <person name="Pan Y."/>
            <person name="Xia L."/>
            <person name="Li J."/>
            <person name="Zhao F."/>
            <person name="Cao W."/>
        </authorList>
    </citation>
    <scope>NUCLEOTIDE SEQUENCE</scope>
    <source>
        <strain evidence="2">Rsan-2018</strain>
        <tissue evidence="2">Larvae</tissue>
    </source>
</reference>
<name>A0A9D4PYJ4_RHISA</name>
<dbReference type="AlphaFoldDB" id="A0A9D4PYJ4"/>
<comment type="caution">
    <text evidence="2">The sequence shown here is derived from an EMBL/GenBank/DDBJ whole genome shotgun (WGS) entry which is preliminary data.</text>
</comment>
<dbReference type="EMBL" id="JABSTV010001249">
    <property type="protein sequence ID" value="KAH7961134.1"/>
    <property type="molecule type" value="Genomic_DNA"/>
</dbReference>
<evidence type="ECO:0000313" key="2">
    <source>
        <dbReference type="EMBL" id="KAH7961134.1"/>
    </source>
</evidence>
<gene>
    <name evidence="2" type="ORF">HPB52_003173</name>
</gene>
<organism evidence="2 3">
    <name type="scientific">Rhipicephalus sanguineus</name>
    <name type="common">Brown dog tick</name>
    <name type="synonym">Ixodes sanguineus</name>
    <dbReference type="NCBI Taxonomy" id="34632"/>
    <lineage>
        <taxon>Eukaryota</taxon>
        <taxon>Metazoa</taxon>
        <taxon>Ecdysozoa</taxon>
        <taxon>Arthropoda</taxon>
        <taxon>Chelicerata</taxon>
        <taxon>Arachnida</taxon>
        <taxon>Acari</taxon>
        <taxon>Parasitiformes</taxon>
        <taxon>Ixodida</taxon>
        <taxon>Ixodoidea</taxon>
        <taxon>Ixodidae</taxon>
        <taxon>Rhipicephalinae</taxon>
        <taxon>Rhipicephalus</taxon>
        <taxon>Rhipicephalus</taxon>
    </lineage>
</organism>